<evidence type="ECO:0000259" key="13">
    <source>
        <dbReference type="PROSITE" id="PS50929"/>
    </source>
</evidence>
<keyword evidence="7" id="KW-1278">Translocase</keyword>
<comment type="subcellular location">
    <subcellularLocation>
        <location evidence="1">Cell membrane</location>
        <topology evidence="1">Multi-pass membrane protein</topology>
    </subcellularLocation>
</comment>
<feature type="transmembrane region" description="Helical" evidence="11">
    <location>
        <begin position="253"/>
        <end position="274"/>
    </location>
</feature>
<keyword evidence="5" id="KW-0547">Nucleotide-binding</keyword>
<evidence type="ECO:0000256" key="7">
    <source>
        <dbReference type="ARBA" id="ARBA00022967"/>
    </source>
</evidence>
<dbReference type="SUPFAM" id="SSF52540">
    <property type="entry name" value="P-loop containing nucleoside triphosphate hydrolases"/>
    <property type="match status" value="1"/>
</dbReference>
<dbReference type="InterPro" id="IPR039421">
    <property type="entry name" value="Type_1_exporter"/>
</dbReference>
<dbReference type="GO" id="GO:0016887">
    <property type="term" value="F:ATP hydrolysis activity"/>
    <property type="evidence" value="ECO:0007669"/>
    <property type="project" value="InterPro"/>
</dbReference>
<protein>
    <submittedName>
        <fullName evidence="14">Lipid A ABC transporter ATP-binding protein/permease MsbA</fullName>
    </submittedName>
</protein>
<dbReference type="InterPro" id="IPR017871">
    <property type="entry name" value="ABC_transporter-like_CS"/>
</dbReference>
<reference evidence="14 15" key="1">
    <citation type="submission" date="2020-10" db="EMBL/GenBank/DDBJ databases">
        <title>Genomic diversity and antimicrobial resistance of Haemophilus colonising the airways of young children with cystic fibrosis.</title>
        <authorList>
            <person name="Watts S.C."/>
            <person name="Judd L.M."/>
            <person name="Carzino R."/>
            <person name="Ranganathan S."/>
            <person name="Holt K.E."/>
        </authorList>
    </citation>
    <scope>NUCLEOTIDE SEQUENCE [LARGE SCALE GENOMIC DNA]</scope>
    <source>
        <strain evidence="14 15">M1C137_2</strain>
    </source>
</reference>
<evidence type="ECO:0000256" key="1">
    <source>
        <dbReference type="ARBA" id="ARBA00004651"/>
    </source>
</evidence>
<evidence type="ECO:0000256" key="4">
    <source>
        <dbReference type="ARBA" id="ARBA00022692"/>
    </source>
</evidence>
<dbReference type="InterPro" id="IPR003439">
    <property type="entry name" value="ABC_transporter-like_ATP-bd"/>
</dbReference>
<evidence type="ECO:0000259" key="12">
    <source>
        <dbReference type="PROSITE" id="PS50893"/>
    </source>
</evidence>
<dbReference type="InterPro" id="IPR011527">
    <property type="entry name" value="ABC1_TM_dom"/>
</dbReference>
<keyword evidence="10 11" id="KW-0472">Membrane</keyword>
<gene>
    <name evidence="14" type="primary">msbA</name>
    <name evidence="14" type="ORF">INP94_06395</name>
</gene>
<dbReference type="InterPro" id="IPR011917">
    <property type="entry name" value="ABC_transpr_lipidA"/>
</dbReference>
<dbReference type="GO" id="GO:0005524">
    <property type="term" value="F:ATP binding"/>
    <property type="evidence" value="ECO:0007669"/>
    <property type="project" value="UniProtKB-KW"/>
</dbReference>
<dbReference type="Proteomes" id="UP000595009">
    <property type="component" value="Chromosome"/>
</dbReference>
<dbReference type="InterPro" id="IPR027417">
    <property type="entry name" value="P-loop_NTPase"/>
</dbReference>
<dbReference type="RefSeq" id="WP_197543040.1">
    <property type="nucleotide sequence ID" value="NZ_CP063120.1"/>
</dbReference>
<dbReference type="GO" id="GO:0034040">
    <property type="term" value="F:ATPase-coupled lipid transmembrane transporter activity"/>
    <property type="evidence" value="ECO:0007669"/>
    <property type="project" value="InterPro"/>
</dbReference>
<keyword evidence="6 14" id="KW-0067">ATP-binding</keyword>
<dbReference type="InterPro" id="IPR003593">
    <property type="entry name" value="AAA+_ATPase"/>
</dbReference>
<evidence type="ECO:0000256" key="9">
    <source>
        <dbReference type="ARBA" id="ARBA00023055"/>
    </source>
</evidence>
<dbReference type="InterPro" id="IPR036640">
    <property type="entry name" value="ABC1_TM_sf"/>
</dbReference>
<dbReference type="Gene3D" id="1.20.1560.10">
    <property type="entry name" value="ABC transporter type 1, transmembrane domain"/>
    <property type="match status" value="1"/>
</dbReference>
<dbReference type="AlphaFoldDB" id="A0A7M1NUZ0"/>
<dbReference type="SMART" id="SM00382">
    <property type="entry name" value="AAA"/>
    <property type="match status" value="1"/>
</dbReference>
<proteinExistence type="predicted"/>
<dbReference type="Pfam" id="PF00664">
    <property type="entry name" value="ABC_membrane"/>
    <property type="match status" value="1"/>
</dbReference>
<dbReference type="NCBIfam" id="NF008381">
    <property type="entry name" value="PRK11176.1"/>
    <property type="match status" value="1"/>
</dbReference>
<dbReference type="GO" id="GO:0005886">
    <property type="term" value="C:plasma membrane"/>
    <property type="evidence" value="ECO:0007669"/>
    <property type="project" value="UniProtKB-SubCell"/>
</dbReference>
<dbReference type="NCBIfam" id="TIGR02203">
    <property type="entry name" value="MsbA_lipidA"/>
    <property type="match status" value="1"/>
</dbReference>
<feature type="transmembrane region" description="Helical" evidence="11">
    <location>
        <begin position="172"/>
        <end position="190"/>
    </location>
</feature>
<feature type="transmembrane region" description="Helical" evidence="11">
    <location>
        <begin position="147"/>
        <end position="166"/>
    </location>
</feature>
<dbReference type="PROSITE" id="PS50893">
    <property type="entry name" value="ABC_TRANSPORTER_2"/>
    <property type="match status" value="1"/>
</dbReference>
<dbReference type="PANTHER" id="PTHR43394:SF1">
    <property type="entry name" value="ATP-BINDING CASSETTE SUB-FAMILY B MEMBER 10, MITOCHONDRIAL"/>
    <property type="match status" value="1"/>
</dbReference>
<feature type="transmembrane region" description="Helical" evidence="11">
    <location>
        <begin position="29"/>
        <end position="50"/>
    </location>
</feature>
<dbReference type="GO" id="GO:0015421">
    <property type="term" value="F:ABC-type oligopeptide transporter activity"/>
    <property type="evidence" value="ECO:0007669"/>
    <property type="project" value="TreeGrafter"/>
</dbReference>
<dbReference type="EMBL" id="CP063120">
    <property type="protein sequence ID" value="QOR16521.1"/>
    <property type="molecule type" value="Genomic_DNA"/>
</dbReference>
<dbReference type="CDD" id="cd18552">
    <property type="entry name" value="ABC_6TM_MsbA_like"/>
    <property type="match status" value="1"/>
</dbReference>
<dbReference type="PROSITE" id="PS50929">
    <property type="entry name" value="ABC_TM1F"/>
    <property type="match status" value="1"/>
</dbReference>
<evidence type="ECO:0000313" key="14">
    <source>
        <dbReference type="EMBL" id="QOR16521.1"/>
    </source>
</evidence>
<evidence type="ECO:0000256" key="2">
    <source>
        <dbReference type="ARBA" id="ARBA00022448"/>
    </source>
</evidence>
<dbReference type="Gene3D" id="3.40.50.300">
    <property type="entry name" value="P-loop containing nucleotide triphosphate hydrolases"/>
    <property type="match status" value="1"/>
</dbReference>
<dbReference type="PROSITE" id="PS00211">
    <property type="entry name" value="ABC_TRANSPORTER_1"/>
    <property type="match status" value="1"/>
</dbReference>
<dbReference type="FunFam" id="3.40.50.300:FF:000140">
    <property type="entry name" value="Lipid A export ATP-binding/permease protein MsbA"/>
    <property type="match status" value="1"/>
</dbReference>
<evidence type="ECO:0000256" key="11">
    <source>
        <dbReference type="SAM" id="Phobius"/>
    </source>
</evidence>
<evidence type="ECO:0000256" key="3">
    <source>
        <dbReference type="ARBA" id="ARBA00022475"/>
    </source>
</evidence>
<keyword evidence="9" id="KW-0445">Lipid transport</keyword>
<feature type="domain" description="ABC transporter" evidence="12">
    <location>
        <begin position="347"/>
        <end position="583"/>
    </location>
</feature>
<keyword evidence="8 11" id="KW-1133">Transmembrane helix</keyword>
<dbReference type="PANTHER" id="PTHR43394">
    <property type="entry name" value="ATP-DEPENDENT PERMEASE MDL1, MITOCHONDRIAL"/>
    <property type="match status" value="1"/>
</dbReference>
<evidence type="ECO:0000256" key="6">
    <source>
        <dbReference type="ARBA" id="ARBA00022840"/>
    </source>
</evidence>
<evidence type="ECO:0000256" key="5">
    <source>
        <dbReference type="ARBA" id="ARBA00022741"/>
    </source>
</evidence>
<organism evidence="14 15">
    <name type="scientific">Haemophilus parainfluenzae</name>
    <dbReference type="NCBI Taxonomy" id="729"/>
    <lineage>
        <taxon>Bacteria</taxon>
        <taxon>Pseudomonadati</taxon>
        <taxon>Pseudomonadota</taxon>
        <taxon>Gammaproteobacteria</taxon>
        <taxon>Pasteurellales</taxon>
        <taxon>Pasteurellaceae</taxon>
        <taxon>Haemophilus</taxon>
    </lineage>
</organism>
<dbReference type="Pfam" id="PF00005">
    <property type="entry name" value="ABC_tran"/>
    <property type="match status" value="1"/>
</dbReference>
<keyword evidence="4 11" id="KW-0812">Transmembrane</keyword>
<name>A0A7M1NUZ0_HAEPA</name>
<dbReference type="CDD" id="cd03251">
    <property type="entry name" value="ABCC_MsbA"/>
    <property type="match status" value="1"/>
</dbReference>
<evidence type="ECO:0000313" key="15">
    <source>
        <dbReference type="Proteomes" id="UP000595009"/>
    </source>
</evidence>
<keyword evidence="2" id="KW-0813">Transport</keyword>
<evidence type="ECO:0000256" key="8">
    <source>
        <dbReference type="ARBA" id="ARBA00022989"/>
    </source>
</evidence>
<accession>A0A7M1NUZ0</accession>
<feature type="domain" description="ABC transmembrane type-1" evidence="13">
    <location>
        <begin position="32"/>
        <end position="315"/>
    </location>
</feature>
<dbReference type="SUPFAM" id="SSF90123">
    <property type="entry name" value="ABC transporter transmembrane region"/>
    <property type="match status" value="1"/>
</dbReference>
<keyword evidence="3" id="KW-1003">Cell membrane</keyword>
<evidence type="ECO:0000256" key="10">
    <source>
        <dbReference type="ARBA" id="ARBA00023136"/>
    </source>
</evidence>
<feature type="transmembrane region" description="Helical" evidence="11">
    <location>
        <begin position="70"/>
        <end position="96"/>
    </location>
</feature>
<sequence>MQEQTMQDKDFSTSQTFKRLWPMISPFKSGLFVAAVALIFNALADSGLIYMLKPLLDDGFGKADHSFLKLMAFVVVGMIMLRGVTNFISSYCLAWVSGKVVMIMRRRLFKHLMFMPVSFFDRNSTGKLLSRITYDSEMIANSSSNSLVTIVREGAYLVSLLVVMFYTSWELTLVLFVIGPIIAVLIRFVSKIFRKLSKNMQDSMGELTSATEQMLKGHKVVLSFGGQLVEEERFDKVSNDMRRKGMKMVTADAISDPVVQVIASLALAAVLYLATTPLIAEHNLTAGSFTVVFSSMLAMMRPLKSLTNVNSQFQRGMAACQTLFSILDLETEKDNGTYKAEPAKGDLEFKNVSFAYEGKEEKALNNISFYVPAGKTVALVGRSGSGKSTIANLVTRFYDIDEGEILLDGVRIQDYRLSNLRENCSIVSQQVHLFNDTIANNIAYAAEDKYSREQIIEAAKAAYALEFIEKLPQGFDTVIGENGASLSGGQRQRLAIARALLRNSPVLILDEATSALDTESERAIQSALEELKKDRTVLVIAHRLSTIENADEILVIEHGEIKERGTHQDLLALDGAYKQLHSMQFSG</sequence>